<feature type="compositionally biased region" description="Low complexity" evidence="8">
    <location>
        <begin position="945"/>
        <end position="962"/>
    </location>
</feature>
<evidence type="ECO:0000256" key="2">
    <source>
        <dbReference type="ARBA" id="ARBA00022723"/>
    </source>
</evidence>
<feature type="region of interest" description="Disordered" evidence="8">
    <location>
        <begin position="1039"/>
        <end position="1061"/>
    </location>
</feature>
<dbReference type="Gene3D" id="3.30.160.60">
    <property type="entry name" value="Classic Zinc Finger"/>
    <property type="match status" value="4"/>
</dbReference>
<feature type="domain" description="C2H2-type" evidence="9">
    <location>
        <begin position="604"/>
        <end position="633"/>
    </location>
</feature>
<protein>
    <recommendedName>
        <fullName evidence="9">C2H2-type domain-containing protein</fullName>
    </recommendedName>
</protein>
<evidence type="ECO:0000313" key="10">
    <source>
        <dbReference type="EnsemblMetazoa" id="AMEM010459-PA"/>
    </source>
</evidence>
<feature type="region of interest" description="Disordered" evidence="8">
    <location>
        <begin position="37"/>
        <end position="88"/>
    </location>
</feature>
<evidence type="ECO:0000256" key="1">
    <source>
        <dbReference type="ARBA" id="ARBA00004123"/>
    </source>
</evidence>
<feature type="region of interest" description="Disordered" evidence="8">
    <location>
        <begin position="224"/>
        <end position="245"/>
    </location>
</feature>
<feature type="region of interest" description="Disordered" evidence="8">
    <location>
        <begin position="1115"/>
        <end position="1147"/>
    </location>
</feature>
<dbReference type="InterPro" id="IPR003604">
    <property type="entry name" value="Matrin/U1-like-C_Znf_C2H2"/>
</dbReference>
<keyword evidence="6" id="KW-0539">Nucleus</keyword>
<dbReference type="InterPro" id="IPR013087">
    <property type="entry name" value="Znf_C2H2_type"/>
</dbReference>
<organism evidence="10 11">
    <name type="scientific">Anopheles merus</name>
    <name type="common">Mosquito</name>
    <dbReference type="NCBI Taxonomy" id="30066"/>
    <lineage>
        <taxon>Eukaryota</taxon>
        <taxon>Metazoa</taxon>
        <taxon>Ecdysozoa</taxon>
        <taxon>Arthropoda</taxon>
        <taxon>Hexapoda</taxon>
        <taxon>Insecta</taxon>
        <taxon>Pterygota</taxon>
        <taxon>Neoptera</taxon>
        <taxon>Endopterygota</taxon>
        <taxon>Diptera</taxon>
        <taxon>Nematocera</taxon>
        <taxon>Culicoidea</taxon>
        <taxon>Culicidae</taxon>
        <taxon>Anophelinae</taxon>
        <taxon>Anopheles</taxon>
    </lineage>
</organism>
<evidence type="ECO:0000256" key="8">
    <source>
        <dbReference type="SAM" id="MobiDB-lite"/>
    </source>
</evidence>
<dbReference type="STRING" id="30066.A0A182V830"/>
<dbReference type="GO" id="GO:0003676">
    <property type="term" value="F:nucleic acid binding"/>
    <property type="evidence" value="ECO:0007669"/>
    <property type="project" value="InterPro"/>
</dbReference>
<dbReference type="SUPFAM" id="SSF57667">
    <property type="entry name" value="beta-beta-alpha zinc fingers"/>
    <property type="match status" value="4"/>
</dbReference>
<feature type="domain" description="C2H2-type" evidence="9">
    <location>
        <begin position="645"/>
        <end position="668"/>
    </location>
</feature>
<dbReference type="EnsemblMetazoa" id="AMEM010459-RA">
    <property type="protein sequence ID" value="AMEM010459-PA"/>
    <property type="gene ID" value="AMEM010459"/>
</dbReference>
<dbReference type="Proteomes" id="UP000075903">
    <property type="component" value="Unassembled WGS sequence"/>
</dbReference>
<dbReference type="GO" id="GO:0008270">
    <property type="term" value="F:zinc ion binding"/>
    <property type="evidence" value="ECO:0007669"/>
    <property type="project" value="UniProtKB-KW"/>
</dbReference>
<dbReference type="VEuPathDB" id="VectorBase:AMEM010459"/>
<feature type="compositionally biased region" description="Low complexity" evidence="8">
    <location>
        <begin position="224"/>
        <end position="236"/>
    </location>
</feature>
<evidence type="ECO:0000256" key="7">
    <source>
        <dbReference type="PROSITE-ProRule" id="PRU00042"/>
    </source>
</evidence>
<dbReference type="AlphaFoldDB" id="A0A182V830"/>
<proteinExistence type="predicted"/>
<feature type="domain" description="C2H2-type" evidence="9">
    <location>
        <begin position="1092"/>
        <end position="1120"/>
    </location>
</feature>
<feature type="compositionally biased region" description="Basic and acidic residues" evidence="8">
    <location>
        <begin position="125"/>
        <end position="137"/>
    </location>
</feature>
<dbReference type="InterPro" id="IPR036236">
    <property type="entry name" value="Znf_C2H2_sf"/>
</dbReference>
<feature type="region of interest" description="Disordered" evidence="8">
    <location>
        <begin position="872"/>
        <end position="962"/>
    </location>
</feature>
<dbReference type="GO" id="GO:0005634">
    <property type="term" value="C:nucleus"/>
    <property type="evidence" value="ECO:0007669"/>
    <property type="project" value="UniProtKB-SubCell"/>
</dbReference>
<dbReference type="PROSITE" id="PS00028">
    <property type="entry name" value="ZINC_FINGER_C2H2_1"/>
    <property type="match status" value="4"/>
</dbReference>
<keyword evidence="4 7" id="KW-0863">Zinc-finger</keyword>
<evidence type="ECO:0000256" key="6">
    <source>
        <dbReference type="ARBA" id="ARBA00023242"/>
    </source>
</evidence>
<feature type="domain" description="C2H2-type" evidence="9">
    <location>
        <begin position="1065"/>
        <end position="1091"/>
    </location>
</feature>
<keyword evidence="5" id="KW-0862">Zinc</keyword>
<reference evidence="10" key="1">
    <citation type="submission" date="2020-05" db="UniProtKB">
        <authorList>
            <consortium name="EnsemblMetazoa"/>
        </authorList>
    </citation>
    <scope>IDENTIFICATION</scope>
    <source>
        <strain evidence="10">MAF</strain>
    </source>
</reference>
<feature type="region of interest" description="Disordered" evidence="8">
    <location>
        <begin position="267"/>
        <end position="359"/>
    </location>
</feature>
<feature type="compositionally biased region" description="Polar residues" evidence="8">
    <location>
        <begin position="308"/>
        <end position="319"/>
    </location>
</feature>
<dbReference type="InterPro" id="IPR050888">
    <property type="entry name" value="ZnF_C2H2-type_TF"/>
</dbReference>
<dbReference type="Pfam" id="PF12874">
    <property type="entry name" value="zf-met"/>
    <property type="match status" value="1"/>
</dbReference>
<evidence type="ECO:0000256" key="3">
    <source>
        <dbReference type="ARBA" id="ARBA00022737"/>
    </source>
</evidence>
<comment type="subcellular location">
    <subcellularLocation>
        <location evidence="1">Nucleus</location>
    </subcellularLocation>
</comment>
<feature type="compositionally biased region" description="Acidic residues" evidence="8">
    <location>
        <begin position="277"/>
        <end position="289"/>
    </location>
</feature>
<keyword evidence="3" id="KW-0677">Repeat</keyword>
<feature type="region of interest" description="Disordered" evidence="8">
    <location>
        <begin position="817"/>
        <end position="836"/>
    </location>
</feature>
<evidence type="ECO:0000259" key="9">
    <source>
        <dbReference type="PROSITE" id="PS50157"/>
    </source>
</evidence>
<dbReference type="PROSITE" id="PS50157">
    <property type="entry name" value="ZINC_FINGER_C2H2_2"/>
    <property type="match status" value="5"/>
</dbReference>
<keyword evidence="2" id="KW-0479">Metal-binding</keyword>
<evidence type="ECO:0000256" key="5">
    <source>
        <dbReference type="ARBA" id="ARBA00022833"/>
    </source>
</evidence>
<accession>A0A182V830</accession>
<feature type="domain" description="C2H2-type" evidence="9">
    <location>
        <begin position="741"/>
        <end position="761"/>
    </location>
</feature>
<sequence length="1160" mass="128483">MLAEAEDTELDDTHLCIKCGSTVEGIENYIKHRKANCTQQQQQQPAGKSSGDGTGGLPASSAAADGNGDDDQPTVATPAEPAPYGTFDFGKTVKEQEQHKKVPSYDYHNYELEPHHHHHHHEHHEHHADPVHHRSDGSKAAGADYKNEVNFEYELGADLFFYSLELQSSSKQKQPPATQPGPSAGGVTGAGCIPVASKLAMAQSRPKTRTRNVILASLQLEADQQQQQQQQQQQHHQLPDDWLATPNESDKLMKAVSAISGHKKVELYPIFHQESPEPSDDDSEDEECDYNAPPRTHTGGKWKPENRPSPNALRSTSQWRHWPPGSPLDKSATGEPDEEDADCFKSFPPPPGHTRGKWVPGSKIARLEYKPSEAPVRGYEDNYWCSICNRRLASRHVYERHLQSNLHLKRAQEECELERAIKPTLYANELSKRVVEPATTSGASSSTVVKTLAETDTTAARDEGKRKRKCYYTKCAVCKTRLPTHLLGKHLISRYHYRRMLNHPRHSFDVVLKNMHRIVLQAPFQCQPCRFYANSEHYFMEHWRSGEHEARVAGAGGKFWCSFCKFECEGNFQMTAHLMGANHREVIAVINRSVPIIIRKITRIRCSCCEQEFRYNAELRQHQRHCGAVSERVIDEVRVQVQNTFACELCPASFPNRTRLLQHGQKLHRLGNYYCSICECLFETARESVQHRRTSKHKIMSARKRRKGSLVPKTCSVCKETLGDVLELKEHIASRHPEVKYSCPQCGECFVLAQELGRHVRDKNCTFFNSSTETSSAGPAPYAPTEVLSIPVPSTPTTTTTTHQLTGGAVPAIVPQAETSPSSSATRPHLSGTNSIISNDSIKVNMNDRKLGSKETHLYSSTVAVAVVPPFLESPDAEPEPATTTVDEQAGQGSADERSKVDMMENYSPTTGPPGQRSSASTPFGIKLESLRPTARQPSPTVQRPAATTTTTASSAPSTVVSNSDCDNIVAGRSPQASAEIFFTMANNASENNTVYVDEIVGTIGEDGSAVCWQCKICPFRTSSQAEFLFHEILHSSKLDDKAKPSHSPSGNRAGGKQSAPPAKITCPLCGKAFSKASLRCHLRQHTDERLYRCPHCPMAFTRKANRKNHIDNIHHEQRRDDATGPVVGTAGAPGDEPNEDAGPSRRAICTSCGKSFANR</sequence>
<name>A0A182V830_ANOME</name>
<dbReference type="SMART" id="SM00355">
    <property type="entry name" value="ZnF_C2H2"/>
    <property type="match status" value="12"/>
</dbReference>
<feature type="region of interest" description="Disordered" evidence="8">
    <location>
        <begin position="116"/>
        <end position="141"/>
    </location>
</feature>
<keyword evidence="11" id="KW-1185">Reference proteome</keyword>
<dbReference type="VEuPathDB" id="VectorBase:AMEM21_015437"/>
<dbReference type="PANTHER" id="PTHR24406">
    <property type="entry name" value="TRANSCRIPTIONAL REPRESSOR CTCFL-RELATED"/>
    <property type="match status" value="1"/>
</dbReference>
<evidence type="ECO:0000313" key="11">
    <source>
        <dbReference type="Proteomes" id="UP000075903"/>
    </source>
</evidence>
<evidence type="ECO:0000256" key="4">
    <source>
        <dbReference type="ARBA" id="ARBA00022771"/>
    </source>
</evidence>
<dbReference type="SMART" id="SM00451">
    <property type="entry name" value="ZnF_U1"/>
    <property type="match status" value="4"/>
</dbReference>